<reference evidence="1 2" key="1">
    <citation type="submission" date="2018-04" db="EMBL/GenBank/DDBJ databases">
        <title>The genome of golden apple snail Pomacea canaliculata provides insight into stress tolerance and invasive adaptation.</title>
        <authorList>
            <person name="Liu C."/>
            <person name="Liu B."/>
            <person name="Ren Y."/>
            <person name="Zhang Y."/>
            <person name="Wang H."/>
            <person name="Li S."/>
            <person name="Jiang F."/>
            <person name="Yin L."/>
            <person name="Zhang G."/>
            <person name="Qian W."/>
            <person name="Fan W."/>
        </authorList>
    </citation>
    <scope>NUCLEOTIDE SEQUENCE [LARGE SCALE GENOMIC DNA]</scope>
    <source>
        <strain evidence="1">SZHN2017</strain>
        <tissue evidence="1">Muscle</tissue>
    </source>
</reference>
<comment type="caution">
    <text evidence="1">The sequence shown here is derived from an EMBL/GenBank/DDBJ whole genome shotgun (WGS) entry which is preliminary data.</text>
</comment>
<name>A0A2T7NH71_POMCA</name>
<organism evidence="1 2">
    <name type="scientific">Pomacea canaliculata</name>
    <name type="common">Golden apple snail</name>
    <dbReference type="NCBI Taxonomy" id="400727"/>
    <lineage>
        <taxon>Eukaryota</taxon>
        <taxon>Metazoa</taxon>
        <taxon>Spiralia</taxon>
        <taxon>Lophotrochozoa</taxon>
        <taxon>Mollusca</taxon>
        <taxon>Gastropoda</taxon>
        <taxon>Caenogastropoda</taxon>
        <taxon>Architaenioglossa</taxon>
        <taxon>Ampullarioidea</taxon>
        <taxon>Ampullariidae</taxon>
        <taxon>Pomacea</taxon>
    </lineage>
</organism>
<gene>
    <name evidence="1" type="ORF">C0Q70_18680</name>
</gene>
<keyword evidence="2" id="KW-1185">Reference proteome</keyword>
<dbReference type="EMBL" id="PZQS01000012">
    <property type="protein sequence ID" value="PVD20524.1"/>
    <property type="molecule type" value="Genomic_DNA"/>
</dbReference>
<evidence type="ECO:0000313" key="1">
    <source>
        <dbReference type="EMBL" id="PVD20524.1"/>
    </source>
</evidence>
<sequence>MSVRWVGGAWYDCYPFAAWRIPNFRTCCVPGTRAQSACGSCLSAMASHFSPPVQQPHSPGPSAPRKKCTPHAIQCFSPSIFLRLDRI</sequence>
<dbReference type="Proteomes" id="UP000245119">
    <property type="component" value="Linkage Group LG12"/>
</dbReference>
<accession>A0A2T7NH71</accession>
<protein>
    <submittedName>
        <fullName evidence="1">Uncharacterized protein</fullName>
    </submittedName>
</protein>
<evidence type="ECO:0000313" key="2">
    <source>
        <dbReference type="Proteomes" id="UP000245119"/>
    </source>
</evidence>
<dbReference type="AlphaFoldDB" id="A0A2T7NH71"/>
<proteinExistence type="predicted"/>